<feature type="region of interest" description="Disordered" evidence="1">
    <location>
        <begin position="46"/>
        <end position="116"/>
    </location>
</feature>
<feature type="compositionally biased region" description="Basic and acidic residues" evidence="1">
    <location>
        <begin position="52"/>
        <end position="69"/>
    </location>
</feature>
<feature type="compositionally biased region" description="Basic residues" evidence="1">
    <location>
        <begin position="104"/>
        <end position="116"/>
    </location>
</feature>
<keyword evidence="3" id="KW-1185">Reference proteome</keyword>
<dbReference type="AlphaFoldDB" id="A0A9D4Z7V6"/>
<proteinExistence type="predicted"/>
<evidence type="ECO:0000313" key="3">
    <source>
        <dbReference type="Proteomes" id="UP000886520"/>
    </source>
</evidence>
<evidence type="ECO:0000256" key="1">
    <source>
        <dbReference type="SAM" id="MobiDB-lite"/>
    </source>
</evidence>
<protein>
    <submittedName>
        <fullName evidence="2">Uncharacterized protein</fullName>
    </submittedName>
</protein>
<reference evidence="2" key="1">
    <citation type="submission" date="2021-01" db="EMBL/GenBank/DDBJ databases">
        <title>Adiantum capillus-veneris genome.</title>
        <authorList>
            <person name="Fang Y."/>
            <person name="Liao Q."/>
        </authorList>
    </citation>
    <scope>NUCLEOTIDE SEQUENCE</scope>
    <source>
        <strain evidence="2">H3</strain>
        <tissue evidence="2">Leaf</tissue>
    </source>
</reference>
<organism evidence="2 3">
    <name type="scientific">Adiantum capillus-veneris</name>
    <name type="common">Maidenhair fern</name>
    <dbReference type="NCBI Taxonomy" id="13818"/>
    <lineage>
        <taxon>Eukaryota</taxon>
        <taxon>Viridiplantae</taxon>
        <taxon>Streptophyta</taxon>
        <taxon>Embryophyta</taxon>
        <taxon>Tracheophyta</taxon>
        <taxon>Polypodiopsida</taxon>
        <taxon>Polypodiidae</taxon>
        <taxon>Polypodiales</taxon>
        <taxon>Pteridineae</taxon>
        <taxon>Pteridaceae</taxon>
        <taxon>Vittarioideae</taxon>
        <taxon>Adiantum</taxon>
    </lineage>
</organism>
<gene>
    <name evidence="2" type="ORF">GOP47_0019489</name>
</gene>
<dbReference type="EMBL" id="JABFUD020000019">
    <property type="protein sequence ID" value="KAI5064794.1"/>
    <property type="molecule type" value="Genomic_DNA"/>
</dbReference>
<name>A0A9D4Z7V6_ADICA</name>
<evidence type="ECO:0000313" key="2">
    <source>
        <dbReference type="EMBL" id="KAI5064794.1"/>
    </source>
</evidence>
<accession>A0A9D4Z7V6</accession>
<dbReference type="Proteomes" id="UP000886520">
    <property type="component" value="Chromosome 19"/>
</dbReference>
<comment type="caution">
    <text evidence="2">The sequence shown here is derived from an EMBL/GenBank/DDBJ whole genome shotgun (WGS) entry which is preliminary data.</text>
</comment>
<sequence>MSACCKGSKYFDKGSAHSHGAVTIKLKAIMNRWLICKTWDSRRQGRKRACHMQREEHKRGAKNKKDNSHTPKGWPTFCRKEEGKEEGEEEIPEHSKQRFWGTGLKRKPPTAVYRRS</sequence>